<dbReference type="Proteomes" id="UP001157069">
    <property type="component" value="Unassembled WGS sequence"/>
</dbReference>
<feature type="compositionally biased region" description="Basic residues" evidence="1">
    <location>
        <begin position="713"/>
        <end position="723"/>
    </location>
</feature>
<protein>
    <submittedName>
        <fullName evidence="4">Glycoside hydrolase family 15</fullName>
    </submittedName>
</protein>
<dbReference type="Pfam" id="PF00723">
    <property type="entry name" value="Glyco_hydro_15"/>
    <property type="match status" value="1"/>
</dbReference>
<dbReference type="GO" id="GO:0016787">
    <property type="term" value="F:hydrolase activity"/>
    <property type="evidence" value="ECO:0007669"/>
    <property type="project" value="UniProtKB-KW"/>
</dbReference>
<sequence length="723" mass="80457">MASPIEDYALLSDSRTAALVSRDGSIDWLCLPRFDSPSAFGALLGDEEHGCWQLRPSDPQARATRAYDDGTFTLVTRWECADGVAEVHELLTVTDERRAGSRTSDLVRHIVGISGTVEFTHSIRFRFAYARSVPWVRQRRGTAVPEIIAIAGPDAISVRGAALKADDHVHRGTCTVGEGDTVDLVLSWHPSAEPSPPPLDVDDAIEQTRVWWQSWADRIDAPPEYREQVMRSLLILRALTHRDTGGIVAAATTSLPEQFGGVRNWDYRFVWLRDAALTLEAFLAHGFLGIAEHWRMWLLRAVAGDPGQLQIVYGIAGERDLWERELESLPGYQGASPVRIGNDAARQYQADVIGEVLVALDVAREAGLEETEFSWPLQRSLLQKALDRIDDPDNGIWEIRGEPRMFTHSRAMMWAAFDRGVRAVQRHGLDGPVELWEKTRDRLRDEIDAHGVSAEGYFTQSYGSDEVDASLLVLPMVGFCDAEDPRMLATVAEIERTLVRDGLVHRYRTSSGVDGLPGDEHPFLACSFWLVEQYAASGRRDDAIALMDRVCALANDVGMLSEEYDVEERRHVGNTPQALSHLALVQAADSLVGSGSPSRHAPRLARSRADRSREASATRRPDRPAGGRTSVPRRGTHPGRTGRRPHAAREPRSLPQTPAHPARRGHRAASRHPPGHPSRSTPRRRRSRRARRAGRRTADGSRSRSRANAARFPRWRRSARACP</sequence>
<feature type="compositionally biased region" description="Basic residues" evidence="1">
    <location>
        <begin position="681"/>
        <end position="695"/>
    </location>
</feature>
<dbReference type="PANTHER" id="PTHR31616:SF0">
    <property type="entry name" value="GLUCAN 1,4-ALPHA-GLUCOSIDASE"/>
    <property type="match status" value="1"/>
</dbReference>
<dbReference type="Gene3D" id="1.50.10.10">
    <property type="match status" value="1"/>
</dbReference>
<dbReference type="InterPro" id="IPR045582">
    <property type="entry name" value="Trehalase-like_N"/>
</dbReference>
<dbReference type="Pfam" id="PF19291">
    <property type="entry name" value="TREH_N"/>
    <property type="match status" value="1"/>
</dbReference>
<evidence type="ECO:0000259" key="2">
    <source>
        <dbReference type="Pfam" id="PF00723"/>
    </source>
</evidence>
<keyword evidence="4" id="KW-0378">Hydrolase</keyword>
<dbReference type="PANTHER" id="PTHR31616">
    <property type="entry name" value="TREHALASE"/>
    <property type="match status" value="1"/>
</dbReference>
<keyword evidence="5" id="KW-1185">Reference proteome</keyword>
<dbReference type="SUPFAM" id="SSF48208">
    <property type="entry name" value="Six-hairpin glycosidases"/>
    <property type="match status" value="1"/>
</dbReference>
<comment type="caution">
    <text evidence="4">The sequence shown here is derived from an EMBL/GenBank/DDBJ whole genome shotgun (WGS) entry which is preliminary data.</text>
</comment>
<dbReference type="InterPro" id="IPR012341">
    <property type="entry name" value="6hp_glycosidase-like_sf"/>
</dbReference>
<proteinExistence type="predicted"/>
<feature type="compositionally biased region" description="Basic residues" evidence="1">
    <location>
        <begin position="634"/>
        <end position="646"/>
    </location>
</feature>
<organism evidence="4 5">
    <name type="scientific">Homoserinibacter gongjuensis</name>
    <dbReference type="NCBI Taxonomy" id="1162968"/>
    <lineage>
        <taxon>Bacteria</taxon>
        <taxon>Bacillati</taxon>
        <taxon>Actinomycetota</taxon>
        <taxon>Actinomycetes</taxon>
        <taxon>Micrococcales</taxon>
        <taxon>Microbacteriaceae</taxon>
        <taxon>Homoserinibacter</taxon>
    </lineage>
</organism>
<evidence type="ECO:0000259" key="3">
    <source>
        <dbReference type="Pfam" id="PF19291"/>
    </source>
</evidence>
<evidence type="ECO:0000313" key="4">
    <source>
        <dbReference type="EMBL" id="GMA92957.1"/>
    </source>
</evidence>
<reference evidence="5" key="1">
    <citation type="journal article" date="2019" name="Int. J. Syst. Evol. Microbiol.">
        <title>The Global Catalogue of Microorganisms (GCM) 10K type strain sequencing project: providing services to taxonomists for standard genome sequencing and annotation.</title>
        <authorList>
            <consortium name="The Broad Institute Genomics Platform"/>
            <consortium name="The Broad Institute Genome Sequencing Center for Infectious Disease"/>
            <person name="Wu L."/>
            <person name="Ma J."/>
        </authorList>
    </citation>
    <scope>NUCLEOTIDE SEQUENCE [LARGE SCALE GENOMIC DNA]</scope>
    <source>
        <strain evidence="5">NBRC 108755</strain>
    </source>
</reference>
<evidence type="ECO:0000313" key="5">
    <source>
        <dbReference type="Proteomes" id="UP001157069"/>
    </source>
</evidence>
<accession>A0ABQ6K212</accession>
<gene>
    <name evidence="4" type="ORF">GCM10025869_34860</name>
</gene>
<feature type="region of interest" description="Disordered" evidence="1">
    <location>
        <begin position="591"/>
        <end position="723"/>
    </location>
</feature>
<name>A0ABQ6K212_9MICO</name>
<dbReference type="EMBL" id="BSVA01000001">
    <property type="protein sequence ID" value="GMA92957.1"/>
    <property type="molecule type" value="Genomic_DNA"/>
</dbReference>
<feature type="compositionally biased region" description="Basic and acidic residues" evidence="1">
    <location>
        <begin position="607"/>
        <end position="625"/>
    </location>
</feature>
<dbReference type="InterPro" id="IPR011613">
    <property type="entry name" value="GH15-like"/>
</dbReference>
<evidence type="ECO:0000256" key="1">
    <source>
        <dbReference type="SAM" id="MobiDB-lite"/>
    </source>
</evidence>
<feature type="domain" description="GH15-like" evidence="2">
    <location>
        <begin position="225"/>
        <end position="588"/>
    </location>
</feature>
<feature type="domain" description="Trehalase-like N-terminal" evidence="3">
    <location>
        <begin position="2"/>
        <end position="120"/>
    </location>
</feature>
<feature type="compositionally biased region" description="Basic residues" evidence="1">
    <location>
        <begin position="661"/>
        <end position="674"/>
    </location>
</feature>
<dbReference type="InterPro" id="IPR008928">
    <property type="entry name" value="6-hairpin_glycosidase_sf"/>
</dbReference>